<gene>
    <name evidence="3" type="ORF">C4520_11670</name>
</gene>
<dbReference type="Proteomes" id="UP000265882">
    <property type="component" value="Unassembled WGS sequence"/>
</dbReference>
<name>A0A3A4NHJ1_ABYX5</name>
<evidence type="ECO:0000313" key="4">
    <source>
        <dbReference type="Proteomes" id="UP000265882"/>
    </source>
</evidence>
<evidence type="ECO:0000313" key="3">
    <source>
        <dbReference type="EMBL" id="RJP20313.1"/>
    </source>
</evidence>
<accession>A0A3A4NHJ1</accession>
<proteinExistence type="predicted"/>
<dbReference type="AlphaFoldDB" id="A0A3A4NHJ1"/>
<keyword evidence="1" id="KW-0812">Transmembrane</keyword>
<dbReference type="InterPro" id="IPR019251">
    <property type="entry name" value="DUF2231_TM"/>
</dbReference>
<feature type="transmembrane region" description="Helical" evidence="1">
    <location>
        <begin position="69"/>
        <end position="88"/>
    </location>
</feature>
<keyword evidence="1" id="KW-0472">Membrane</keyword>
<reference evidence="3 4" key="1">
    <citation type="journal article" date="2017" name="ISME J.">
        <title>Energy and carbon metabolisms in a deep terrestrial subsurface fluid microbial community.</title>
        <authorList>
            <person name="Momper L."/>
            <person name="Jungbluth S.P."/>
            <person name="Lee M.D."/>
            <person name="Amend J.P."/>
        </authorList>
    </citation>
    <scope>NUCLEOTIDE SEQUENCE [LARGE SCALE GENOMIC DNA]</scope>
    <source>
        <strain evidence="3">SURF_5</strain>
    </source>
</reference>
<dbReference type="Pfam" id="PF09990">
    <property type="entry name" value="DUF2231"/>
    <property type="match status" value="1"/>
</dbReference>
<feature type="transmembrane region" description="Helical" evidence="1">
    <location>
        <begin position="128"/>
        <end position="149"/>
    </location>
</feature>
<organism evidence="3 4">
    <name type="scientific">Abyssobacteria bacterium (strain SURF_5)</name>
    <dbReference type="NCBI Taxonomy" id="2093360"/>
    <lineage>
        <taxon>Bacteria</taxon>
        <taxon>Pseudomonadati</taxon>
        <taxon>Candidatus Hydrogenedentota</taxon>
        <taxon>Candidatus Abyssobacteria</taxon>
    </lineage>
</organism>
<protein>
    <submittedName>
        <fullName evidence="3">DUF2231 domain-containing protein</fullName>
    </submittedName>
</protein>
<dbReference type="EMBL" id="QZKU01000078">
    <property type="protein sequence ID" value="RJP20313.1"/>
    <property type="molecule type" value="Genomic_DNA"/>
</dbReference>
<feature type="transmembrane region" description="Helical" evidence="1">
    <location>
        <begin position="100"/>
        <end position="121"/>
    </location>
</feature>
<sequence length="169" mass="18205">MPADFHFLSNFCILFEKEVLQMRTPASVGKHPIHPMVVAFPIGLWVFSLILDVLYIIGWGGDILNDVSYYAILGGIIGAVFAAVPGFVDYLSLQGHSKTIATWHLIANVSALGMFAISFALRAVDRPVLTAPLILSLIGVALIGVGGWLGGELVYVHGVAVESPEEHEH</sequence>
<comment type="caution">
    <text evidence="3">The sequence shown here is derived from an EMBL/GenBank/DDBJ whole genome shotgun (WGS) entry which is preliminary data.</text>
</comment>
<keyword evidence="1" id="KW-1133">Transmembrane helix</keyword>
<evidence type="ECO:0000259" key="2">
    <source>
        <dbReference type="Pfam" id="PF09990"/>
    </source>
</evidence>
<evidence type="ECO:0000256" key="1">
    <source>
        <dbReference type="SAM" id="Phobius"/>
    </source>
</evidence>
<feature type="domain" description="DUF2231" evidence="2">
    <location>
        <begin position="30"/>
        <end position="162"/>
    </location>
</feature>
<feature type="transmembrane region" description="Helical" evidence="1">
    <location>
        <begin position="33"/>
        <end position="57"/>
    </location>
</feature>